<dbReference type="InterPro" id="IPR036603">
    <property type="entry name" value="RBP11-like"/>
</dbReference>
<dbReference type="NCBIfam" id="NF003513">
    <property type="entry name" value="PRK05182.1-2"/>
    <property type="match status" value="1"/>
</dbReference>
<comment type="subunit">
    <text evidence="11">Homodimer. The RNAP catalytic core consists of 2 alpha, 1 beta, 1 beta' and 1 omega subunit. When a sigma factor is associated with the core the holoenzyme is formed, which can initiate transcription.</text>
</comment>
<dbReference type="GO" id="GO:0003899">
    <property type="term" value="F:DNA-directed RNA polymerase activity"/>
    <property type="evidence" value="ECO:0007669"/>
    <property type="project" value="UniProtKB-EC"/>
</dbReference>
<dbReference type="Pfam" id="PF01193">
    <property type="entry name" value="RNA_pol_L"/>
    <property type="match status" value="1"/>
</dbReference>
<keyword evidence="5 11" id="KW-0808">Transferase</keyword>
<dbReference type="InterPro" id="IPR011260">
    <property type="entry name" value="RNAP_asu_C"/>
</dbReference>
<organism evidence="13 14">
    <name type="scientific">Candidatus Legionella polyplacis</name>
    <dbReference type="NCBI Taxonomy" id="2005262"/>
    <lineage>
        <taxon>Bacteria</taxon>
        <taxon>Pseudomonadati</taxon>
        <taxon>Pseudomonadota</taxon>
        <taxon>Gammaproteobacteria</taxon>
        <taxon>Legionellales</taxon>
        <taxon>Legionellaceae</taxon>
        <taxon>Legionella</taxon>
    </lineage>
</organism>
<dbReference type="RefSeq" id="WP_100114694.1">
    <property type="nucleotide sequence ID" value="NZ_CP021497.1"/>
</dbReference>
<evidence type="ECO:0000256" key="1">
    <source>
        <dbReference type="ARBA" id="ARBA00007123"/>
    </source>
</evidence>
<evidence type="ECO:0000256" key="6">
    <source>
        <dbReference type="ARBA" id="ARBA00022695"/>
    </source>
</evidence>
<dbReference type="Gene3D" id="2.170.120.12">
    <property type="entry name" value="DNA-directed RNA polymerase, insert domain"/>
    <property type="match status" value="1"/>
</dbReference>
<keyword evidence="7 11" id="KW-0804">Transcription</keyword>
<dbReference type="SMART" id="SM00662">
    <property type="entry name" value="RPOLD"/>
    <property type="match status" value="1"/>
</dbReference>
<sequence>MYNKINEMLVPSALRVSSDSVNYSKIILEPLERGYGHTLGNALRRILLSSMPGSAIVEVNIENVAHEYSKIDGVREDVVNILLNLKQIAVKMVTSKEEVILHLKKHGPCEVVAGDIELVNGVDIMNPDLVIATLNESGYLNMSLKVIKGIGFYSSESCIGYHDKEENNMNKSIGVLKIDNIFSPVKKVSYFVDSTRVRNRTNLDKLIIELYTNGTINPMEAIEMSAYILKRQLQAFINIKIEEPEKIEKKESSFMFDPILLRSVDDLDLTVRSANCLKAENIHFIGDLVQKTESELLKTPNLGKKSMNEIKDVLASRSLSLGMTIKNWISPNSKDQK</sequence>
<keyword evidence="14" id="KW-1185">Reference proteome</keyword>
<dbReference type="HAMAP" id="MF_00059">
    <property type="entry name" value="RNApol_bact_RpoA"/>
    <property type="match status" value="1"/>
</dbReference>
<evidence type="ECO:0000256" key="10">
    <source>
        <dbReference type="ARBA" id="ARBA00048552"/>
    </source>
</evidence>
<evidence type="ECO:0000256" key="5">
    <source>
        <dbReference type="ARBA" id="ARBA00022679"/>
    </source>
</evidence>
<dbReference type="SUPFAM" id="SSF47789">
    <property type="entry name" value="C-terminal domain of RNA polymerase alpha subunit"/>
    <property type="match status" value="1"/>
</dbReference>
<feature type="region of interest" description="Alpha C-terminal domain (alpha-CTD)" evidence="11">
    <location>
        <begin position="256"/>
        <end position="337"/>
    </location>
</feature>
<dbReference type="EC" id="2.7.7.6" evidence="2 11"/>
<evidence type="ECO:0000256" key="11">
    <source>
        <dbReference type="HAMAP-Rule" id="MF_00059"/>
    </source>
</evidence>
<dbReference type="CDD" id="cd06928">
    <property type="entry name" value="RNAP_alpha_NTD"/>
    <property type="match status" value="1"/>
</dbReference>
<dbReference type="NCBIfam" id="NF003519">
    <property type="entry name" value="PRK05182.2-5"/>
    <property type="match status" value="1"/>
</dbReference>
<evidence type="ECO:0000256" key="8">
    <source>
        <dbReference type="ARBA" id="ARBA00032524"/>
    </source>
</evidence>
<comment type="function">
    <text evidence="11">DNA-dependent RNA polymerase catalyzes the transcription of DNA into RNA using the four ribonucleoside triphosphates as substrates.</text>
</comment>
<dbReference type="GO" id="GO:0000428">
    <property type="term" value="C:DNA-directed RNA polymerase complex"/>
    <property type="evidence" value="ECO:0007669"/>
    <property type="project" value="UniProtKB-KW"/>
</dbReference>
<evidence type="ECO:0000256" key="7">
    <source>
        <dbReference type="ARBA" id="ARBA00023163"/>
    </source>
</evidence>
<evidence type="ECO:0000259" key="12">
    <source>
        <dbReference type="SMART" id="SM00662"/>
    </source>
</evidence>
<comment type="catalytic activity">
    <reaction evidence="10 11">
        <text>RNA(n) + a ribonucleoside 5'-triphosphate = RNA(n+1) + diphosphate</text>
        <dbReference type="Rhea" id="RHEA:21248"/>
        <dbReference type="Rhea" id="RHEA-COMP:14527"/>
        <dbReference type="Rhea" id="RHEA-COMP:17342"/>
        <dbReference type="ChEBI" id="CHEBI:33019"/>
        <dbReference type="ChEBI" id="CHEBI:61557"/>
        <dbReference type="ChEBI" id="CHEBI:140395"/>
        <dbReference type="EC" id="2.7.7.6"/>
    </reaction>
</comment>
<evidence type="ECO:0000256" key="3">
    <source>
        <dbReference type="ARBA" id="ARBA00015972"/>
    </source>
</evidence>
<evidence type="ECO:0000313" key="13">
    <source>
        <dbReference type="EMBL" id="WWR11668.1"/>
    </source>
</evidence>
<dbReference type="InterPro" id="IPR011262">
    <property type="entry name" value="DNA-dir_RNA_pol_insert"/>
</dbReference>
<evidence type="ECO:0000256" key="4">
    <source>
        <dbReference type="ARBA" id="ARBA00022478"/>
    </source>
</evidence>
<evidence type="ECO:0000256" key="9">
    <source>
        <dbReference type="ARBA" id="ARBA00033070"/>
    </source>
</evidence>
<feature type="region of interest" description="Alpha N-terminal domain (alpha-NTD)" evidence="11">
    <location>
        <begin position="1"/>
        <end position="240"/>
    </location>
</feature>
<dbReference type="Proteomes" id="UP001368618">
    <property type="component" value="Chromosome"/>
</dbReference>
<feature type="domain" description="DNA-directed RNA polymerase RpoA/D/Rpb3-type" evidence="12">
    <location>
        <begin position="23"/>
        <end position="239"/>
    </location>
</feature>
<comment type="similarity">
    <text evidence="1 11">Belongs to the RNA polymerase alpha chain family.</text>
</comment>
<dbReference type="SUPFAM" id="SSF56553">
    <property type="entry name" value="Insert subdomain of RNA polymerase alpha subunit"/>
    <property type="match status" value="1"/>
</dbReference>
<protein>
    <recommendedName>
        <fullName evidence="3 11">DNA-directed RNA polymerase subunit alpha</fullName>
        <shortName evidence="11">RNAP subunit alpha</shortName>
        <ecNumber evidence="2 11">2.7.7.6</ecNumber>
    </recommendedName>
    <alternativeName>
        <fullName evidence="9 11">RNA polymerase subunit alpha</fullName>
    </alternativeName>
    <alternativeName>
        <fullName evidence="8 11">Transcriptase subunit alpha</fullName>
    </alternativeName>
</protein>
<dbReference type="Pfam" id="PF01000">
    <property type="entry name" value="RNA_pol_A_bac"/>
    <property type="match status" value="1"/>
</dbReference>
<dbReference type="SUPFAM" id="SSF55257">
    <property type="entry name" value="RBP11-like subunits of RNA polymerase"/>
    <property type="match status" value="1"/>
</dbReference>
<dbReference type="NCBIfam" id="TIGR02027">
    <property type="entry name" value="rpoA"/>
    <property type="match status" value="1"/>
</dbReference>
<dbReference type="Gene3D" id="1.10.150.20">
    <property type="entry name" value="5' to 3' exonuclease, C-terminal subdomain"/>
    <property type="match status" value="1"/>
</dbReference>
<dbReference type="Gene3D" id="3.30.1360.10">
    <property type="entry name" value="RNA polymerase, RBP11-like subunit"/>
    <property type="match status" value="1"/>
</dbReference>
<evidence type="ECO:0000256" key="2">
    <source>
        <dbReference type="ARBA" id="ARBA00012418"/>
    </source>
</evidence>
<evidence type="ECO:0000313" key="14">
    <source>
        <dbReference type="Proteomes" id="UP001368618"/>
    </source>
</evidence>
<gene>
    <name evidence="11 13" type="primary">rpoA</name>
    <name evidence="13" type="ORF">RQL39_00660</name>
</gene>
<proteinExistence type="inferred from homology"/>
<accession>A0ABZ2GW46</accession>
<dbReference type="InterPro" id="IPR011263">
    <property type="entry name" value="DNA-dir_RNA_pol_RpoA/D/Rpb3"/>
</dbReference>
<dbReference type="InterPro" id="IPR011773">
    <property type="entry name" value="DNA-dir_RpoA"/>
</dbReference>
<dbReference type="InterPro" id="IPR036643">
    <property type="entry name" value="RNApol_insert_sf"/>
</dbReference>
<keyword evidence="4 11" id="KW-0240">DNA-directed RNA polymerase</keyword>
<comment type="domain">
    <text evidence="11">The N-terminal domain is essential for RNAP assembly and basal transcription, whereas the C-terminal domain is involved in interaction with transcriptional regulators and with upstream promoter elements.</text>
</comment>
<reference evidence="13" key="1">
    <citation type="submission" date="2023-09" db="EMBL/GenBank/DDBJ databases">
        <title>Genomes of two closely related lineages of the louse Polyplax serrata with different host specificities.</title>
        <authorList>
            <person name="Martinu J."/>
            <person name="Tarabai H."/>
            <person name="Stefka J."/>
            <person name="Hypsa V."/>
        </authorList>
    </citation>
    <scope>NUCLEOTIDE SEQUENCE [LARGE SCALE GENOMIC DNA]</scope>
    <source>
        <strain evidence="13">98ZLc_SE</strain>
    </source>
</reference>
<dbReference type="Pfam" id="PF03118">
    <property type="entry name" value="RNA_pol_A_CTD"/>
    <property type="match status" value="1"/>
</dbReference>
<name>A0ABZ2GW46_9GAMM</name>
<dbReference type="EMBL" id="CP135137">
    <property type="protein sequence ID" value="WWR11668.1"/>
    <property type="molecule type" value="Genomic_DNA"/>
</dbReference>
<keyword evidence="6 11" id="KW-0548">Nucleotidyltransferase</keyword>